<dbReference type="RefSeq" id="WP_377706798.1">
    <property type="nucleotide sequence ID" value="NZ_JBHRTE010000019.1"/>
</dbReference>
<organism evidence="2 3">
    <name type="scientific">Paracoccus fontiphilus</name>
    <dbReference type="NCBI Taxonomy" id="1815556"/>
    <lineage>
        <taxon>Bacteria</taxon>
        <taxon>Pseudomonadati</taxon>
        <taxon>Pseudomonadota</taxon>
        <taxon>Alphaproteobacteria</taxon>
        <taxon>Rhodobacterales</taxon>
        <taxon>Paracoccaceae</taxon>
        <taxon>Paracoccus</taxon>
    </lineage>
</organism>
<dbReference type="InterPro" id="IPR036390">
    <property type="entry name" value="WH_DNA-bd_sf"/>
</dbReference>
<dbReference type="PRINTS" id="PR00598">
    <property type="entry name" value="HTHMARR"/>
</dbReference>
<dbReference type="InterPro" id="IPR000835">
    <property type="entry name" value="HTH_MarR-typ"/>
</dbReference>
<dbReference type="Proteomes" id="UP001595557">
    <property type="component" value="Unassembled WGS sequence"/>
</dbReference>
<feature type="domain" description="HTH marR-type" evidence="1">
    <location>
        <begin position="22"/>
        <end position="157"/>
    </location>
</feature>
<dbReference type="Gene3D" id="1.10.10.10">
    <property type="entry name" value="Winged helix-like DNA-binding domain superfamily/Winged helix DNA-binding domain"/>
    <property type="match status" value="1"/>
</dbReference>
<name>A0ABV7ID63_9RHOB</name>
<dbReference type="SUPFAM" id="SSF46785">
    <property type="entry name" value="Winged helix' DNA-binding domain"/>
    <property type="match status" value="1"/>
</dbReference>
<dbReference type="InterPro" id="IPR039422">
    <property type="entry name" value="MarR/SlyA-like"/>
</dbReference>
<evidence type="ECO:0000313" key="3">
    <source>
        <dbReference type="Proteomes" id="UP001595557"/>
    </source>
</evidence>
<accession>A0ABV7ID63</accession>
<reference evidence="3" key="1">
    <citation type="journal article" date="2019" name="Int. J. Syst. Evol. Microbiol.">
        <title>The Global Catalogue of Microorganisms (GCM) 10K type strain sequencing project: providing services to taxonomists for standard genome sequencing and annotation.</title>
        <authorList>
            <consortium name="The Broad Institute Genomics Platform"/>
            <consortium name="The Broad Institute Genome Sequencing Center for Infectious Disease"/>
            <person name="Wu L."/>
            <person name="Ma J."/>
        </authorList>
    </citation>
    <scope>NUCLEOTIDE SEQUENCE [LARGE SCALE GENOMIC DNA]</scope>
    <source>
        <strain evidence="3">KCTC 52239</strain>
    </source>
</reference>
<dbReference type="PANTHER" id="PTHR33164:SF43">
    <property type="entry name" value="HTH-TYPE TRANSCRIPTIONAL REPRESSOR YETL"/>
    <property type="match status" value="1"/>
</dbReference>
<protein>
    <submittedName>
        <fullName evidence="2">MarR family winged helix-turn-helix transcriptional regulator</fullName>
    </submittedName>
</protein>
<dbReference type="InterPro" id="IPR036388">
    <property type="entry name" value="WH-like_DNA-bd_sf"/>
</dbReference>
<dbReference type="PANTHER" id="PTHR33164">
    <property type="entry name" value="TRANSCRIPTIONAL REGULATOR, MARR FAMILY"/>
    <property type="match status" value="1"/>
</dbReference>
<keyword evidence="3" id="KW-1185">Reference proteome</keyword>
<gene>
    <name evidence="2" type="ORF">ACFOD7_04240</name>
</gene>
<sequence>MNDTAGPGECPDARQMLDHVLSSDLRYLMGVSYLVLCNNQITNRYIERHYDMPVQAWSALYAIASFPGLLARDIQVLFPRPQNTVSRAVALLVGRGHVREEPLPGDARAKRLFTTPSGLALLDGILTAVRARQEEMFAPLTPAERETFLALSRKIALGPRLTQSDTMP</sequence>
<proteinExistence type="predicted"/>
<comment type="caution">
    <text evidence="2">The sequence shown here is derived from an EMBL/GenBank/DDBJ whole genome shotgun (WGS) entry which is preliminary data.</text>
</comment>
<evidence type="ECO:0000313" key="2">
    <source>
        <dbReference type="EMBL" id="MFC3167254.1"/>
    </source>
</evidence>
<evidence type="ECO:0000259" key="1">
    <source>
        <dbReference type="PROSITE" id="PS50995"/>
    </source>
</evidence>
<dbReference type="EMBL" id="JBHRTE010000019">
    <property type="protein sequence ID" value="MFC3167254.1"/>
    <property type="molecule type" value="Genomic_DNA"/>
</dbReference>
<dbReference type="PROSITE" id="PS50995">
    <property type="entry name" value="HTH_MARR_2"/>
    <property type="match status" value="1"/>
</dbReference>
<dbReference type="SMART" id="SM00347">
    <property type="entry name" value="HTH_MARR"/>
    <property type="match status" value="1"/>
</dbReference>
<dbReference type="Pfam" id="PF12802">
    <property type="entry name" value="MarR_2"/>
    <property type="match status" value="1"/>
</dbReference>